<dbReference type="Pfam" id="PF07004">
    <property type="entry name" value="SHIPPO-rpt"/>
    <property type="match status" value="1"/>
</dbReference>
<dbReference type="AlphaFoldDB" id="A0A8S1PTR7"/>
<evidence type="ECO:0000313" key="2">
    <source>
        <dbReference type="EMBL" id="CAD8105979.1"/>
    </source>
</evidence>
<organism evidence="2 3">
    <name type="scientific">Paramecium sonneborni</name>
    <dbReference type="NCBI Taxonomy" id="65129"/>
    <lineage>
        <taxon>Eukaryota</taxon>
        <taxon>Sar</taxon>
        <taxon>Alveolata</taxon>
        <taxon>Ciliophora</taxon>
        <taxon>Intramacronucleata</taxon>
        <taxon>Oligohymenophorea</taxon>
        <taxon>Peniculida</taxon>
        <taxon>Parameciidae</taxon>
        <taxon>Paramecium</taxon>
    </lineage>
</organism>
<keyword evidence="3" id="KW-1185">Reference proteome</keyword>
<sequence>MSRPRLPTVHNDASLNKEPIEIVYAIANRYHTDWGLKEMPDMKIYPDVCKVKRLTTKSVKPPKRGTFIEDLQNYHSKLPGPKYEYQSFWSEAKEQKKTKESSKYVEQNQRKTIISDIITDEKRQPKPGPADYNKEFKPKSIENESIISQRLKTQHRTNYFEDLISQQINIPGPGAYNTPSRVVSEHVIKKTKSKSPVVHYPGPNSYSPDNPTYFTFDKKFKEQSISKKPIKNLKKQNNSKPGPVLGQSDWNKGWMSKVSKAPQFSIYYDH</sequence>
<proteinExistence type="predicted"/>
<comment type="caution">
    <text evidence="2">The sequence shown here is derived from an EMBL/GenBank/DDBJ whole genome shotgun (WGS) entry which is preliminary data.</text>
</comment>
<name>A0A8S1PTR7_9CILI</name>
<gene>
    <name evidence="2" type="ORF">PSON_ATCC_30995.1.T0850214</name>
</gene>
<feature type="region of interest" description="Disordered" evidence="1">
    <location>
        <begin position="225"/>
        <end position="251"/>
    </location>
</feature>
<evidence type="ECO:0000256" key="1">
    <source>
        <dbReference type="SAM" id="MobiDB-lite"/>
    </source>
</evidence>
<dbReference type="Proteomes" id="UP000692954">
    <property type="component" value="Unassembled WGS sequence"/>
</dbReference>
<evidence type="ECO:0000313" key="3">
    <source>
        <dbReference type="Proteomes" id="UP000692954"/>
    </source>
</evidence>
<protein>
    <submittedName>
        <fullName evidence="2">Uncharacterized protein</fullName>
    </submittedName>
</protein>
<accession>A0A8S1PTR7</accession>
<dbReference type="EMBL" id="CAJJDN010000085">
    <property type="protein sequence ID" value="CAD8105979.1"/>
    <property type="molecule type" value="Genomic_DNA"/>
</dbReference>
<dbReference type="OrthoDB" id="282886at2759"/>
<dbReference type="InterPro" id="IPR010736">
    <property type="entry name" value="SHIPPO-rpt"/>
</dbReference>
<reference evidence="2" key="1">
    <citation type="submission" date="2021-01" db="EMBL/GenBank/DDBJ databases">
        <authorList>
            <consortium name="Genoscope - CEA"/>
            <person name="William W."/>
        </authorList>
    </citation>
    <scope>NUCLEOTIDE SEQUENCE</scope>
</reference>